<evidence type="ECO:0000313" key="2">
    <source>
        <dbReference type="EMBL" id="KAF2799590.1"/>
    </source>
</evidence>
<keyword evidence="3" id="KW-1185">Reference proteome</keyword>
<reference evidence="2" key="1">
    <citation type="journal article" date="2020" name="Stud. Mycol.">
        <title>101 Dothideomycetes genomes: a test case for predicting lifestyles and emergence of pathogens.</title>
        <authorList>
            <person name="Haridas S."/>
            <person name="Albert R."/>
            <person name="Binder M."/>
            <person name="Bloem J."/>
            <person name="Labutti K."/>
            <person name="Salamov A."/>
            <person name="Andreopoulos B."/>
            <person name="Baker S."/>
            <person name="Barry K."/>
            <person name="Bills G."/>
            <person name="Bluhm B."/>
            <person name="Cannon C."/>
            <person name="Castanera R."/>
            <person name="Culley D."/>
            <person name="Daum C."/>
            <person name="Ezra D."/>
            <person name="Gonzalez J."/>
            <person name="Henrissat B."/>
            <person name="Kuo A."/>
            <person name="Liang C."/>
            <person name="Lipzen A."/>
            <person name="Lutzoni F."/>
            <person name="Magnuson J."/>
            <person name="Mondo S."/>
            <person name="Nolan M."/>
            <person name="Ohm R."/>
            <person name="Pangilinan J."/>
            <person name="Park H.-J."/>
            <person name="Ramirez L."/>
            <person name="Alfaro M."/>
            <person name="Sun H."/>
            <person name="Tritt A."/>
            <person name="Yoshinaga Y."/>
            <person name="Zwiers L.-H."/>
            <person name="Turgeon B."/>
            <person name="Goodwin S."/>
            <person name="Spatafora J."/>
            <person name="Crous P."/>
            <person name="Grigoriev I."/>
        </authorList>
    </citation>
    <scope>NUCLEOTIDE SEQUENCE</scope>
    <source>
        <strain evidence="2">CBS 109.77</strain>
    </source>
</reference>
<gene>
    <name evidence="2" type="ORF">K505DRAFT_58441</name>
</gene>
<dbReference type="Proteomes" id="UP000799757">
    <property type="component" value="Unassembled WGS sequence"/>
</dbReference>
<proteinExistence type="predicted"/>
<dbReference type="AlphaFoldDB" id="A0A6A6XT09"/>
<evidence type="ECO:0000313" key="3">
    <source>
        <dbReference type="Proteomes" id="UP000799757"/>
    </source>
</evidence>
<evidence type="ECO:0000256" key="1">
    <source>
        <dbReference type="SAM" id="MobiDB-lite"/>
    </source>
</evidence>
<name>A0A6A6XT09_9PLEO</name>
<accession>A0A6A6XT09</accession>
<feature type="region of interest" description="Disordered" evidence="1">
    <location>
        <begin position="1"/>
        <end position="22"/>
    </location>
</feature>
<organism evidence="2 3">
    <name type="scientific">Melanomma pulvis-pyrius CBS 109.77</name>
    <dbReference type="NCBI Taxonomy" id="1314802"/>
    <lineage>
        <taxon>Eukaryota</taxon>
        <taxon>Fungi</taxon>
        <taxon>Dikarya</taxon>
        <taxon>Ascomycota</taxon>
        <taxon>Pezizomycotina</taxon>
        <taxon>Dothideomycetes</taxon>
        <taxon>Pleosporomycetidae</taxon>
        <taxon>Pleosporales</taxon>
        <taxon>Melanommataceae</taxon>
        <taxon>Melanomma</taxon>
    </lineage>
</organism>
<protein>
    <submittedName>
        <fullName evidence="2">Uncharacterized protein</fullName>
    </submittedName>
</protein>
<sequence>MPSLRIPTSSGSGAGGSRLGGILTKRRRRRSTVIEGMRGDWLLGEYCDGGVVERCSVAQGVRGRWKRRVNHEPMGHGRETARGELVSSRAGDGESRLQLAVNAAGNSGCACCGKWELLHVAWHGQSVVETGDRSITSVSHYKHFGRAEELACQNHSNM</sequence>
<dbReference type="EMBL" id="MU001762">
    <property type="protein sequence ID" value="KAF2799590.1"/>
    <property type="molecule type" value="Genomic_DNA"/>
</dbReference>